<evidence type="ECO:0000313" key="2">
    <source>
        <dbReference type="EMBL" id="PWN57422.1"/>
    </source>
</evidence>
<feature type="domain" description="DUF7931" evidence="1">
    <location>
        <begin position="14"/>
        <end position="155"/>
    </location>
</feature>
<dbReference type="AlphaFoldDB" id="A0A363UPQ3"/>
<name>A0A363UPQ3_9GAMM</name>
<protein>
    <recommendedName>
        <fullName evidence="1">DUF7931 domain-containing protein</fullName>
    </recommendedName>
</protein>
<dbReference type="Pfam" id="PF25559">
    <property type="entry name" value="DUF7931"/>
    <property type="match status" value="1"/>
</dbReference>
<accession>A0A363UPQ3</accession>
<keyword evidence="3" id="KW-1185">Reference proteome</keyword>
<gene>
    <name evidence="2" type="ORF">DEH80_02720</name>
</gene>
<dbReference type="RefSeq" id="WP_109718926.1">
    <property type="nucleotide sequence ID" value="NZ_QEQK01000002.1"/>
</dbReference>
<dbReference type="OrthoDB" id="6999610at2"/>
<dbReference type="InterPro" id="IPR057691">
    <property type="entry name" value="DUF7931"/>
</dbReference>
<organism evidence="2 3">
    <name type="scientific">Abyssibacter profundi</name>
    <dbReference type="NCBI Taxonomy" id="2182787"/>
    <lineage>
        <taxon>Bacteria</taxon>
        <taxon>Pseudomonadati</taxon>
        <taxon>Pseudomonadota</taxon>
        <taxon>Gammaproteobacteria</taxon>
        <taxon>Chromatiales</taxon>
        <taxon>Oceanococcaceae</taxon>
        <taxon>Abyssibacter</taxon>
    </lineage>
</organism>
<dbReference type="Proteomes" id="UP000251800">
    <property type="component" value="Unassembled WGS sequence"/>
</dbReference>
<reference evidence="2 3" key="1">
    <citation type="submission" date="2018-05" db="EMBL/GenBank/DDBJ databases">
        <title>Abyssibacter profundi OUC007T gen. nov., sp. nov, a marine bacterium isolated from seawater of the Mariana Trench.</title>
        <authorList>
            <person name="Zhou S."/>
        </authorList>
    </citation>
    <scope>NUCLEOTIDE SEQUENCE [LARGE SCALE GENOMIC DNA]</scope>
    <source>
        <strain evidence="2 3">OUC007</strain>
    </source>
</reference>
<comment type="caution">
    <text evidence="2">The sequence shown here is derived from an EMBL/GenBank/DDBJ whole genome shotgun (WGS) entry which is preliminary data.</text>
</comment>
<evidence type="ECO:0000259" key="1">
    <source>
        <dbReference type="Pfam" id="PF25559"/>
    </source>
</evidence>
<evidence type="ECO:0000313" key="3">
    <source>
        <dbReference type="Proteomes" id="UP000251800"/>
    </source>
</evidence>
<proteinExistence type="predicted"/>
<dbReference type="EMBL" id="QEQK01000002">
    <property type="protein sequence ID" value="PWN57422.1"/>
    <property type="molecule type" value="Genomic_DNA"/>
</dbReference>
<sequence>MNDTAPPLDLTGGILHIAAQAQHELAIFSSVLEPRRYGTVGLHDLLRALALGHARNRVRILVREPQRVLADGAHRLVELARLIPSRVSIRAATAPADSLREEWILADRSAFLLRPNAGDDAAVHRPDDPGRTAELLSQFETYWAHGATCRELSALRI</sequence>